<evidence type="ECO:0000313" key="3">
    <source>
        <dbReference type="Proteomes" id="UP000711047"/>
    </source>
</evidence>
<comment type="caution">
    <text evidence="2">The sequence shown here is derived from an EMBL/GenBank/DDBJ whole genome shotgun (WGS) entry which is preliminary data.</text>
</comment>
<gene>
    <name evidence="2" type="ORF">HQN87_30700</name>
</gene>
<dbReference type="RefSeq" id="WP_173140921.1">
    <property type="nucleotide sequence ID" value="NZ_JABMKX010000029.1"/>
</dbReference>
<dbReference type="Proteomes" id="UP000711047">
    <property type="component" value="Unassembled WGS sequence"/>
</dbReference>
<dbReference type="SMART" id="SM00530">
    <property type="entry name" value="HTH_XRE"/>
    <property type="match status" value="1"/>
</dbReference>
<accession>A0ABX2DY66</accession>
<dbReference type="PROSITE" id="PS50943">
    <property type="entry name" value="HTH_CROC1"/>
    <property type="match status" value="1"/>
</dbReference>
<keyword evidence="3" id="KW-1185">Reference proteome</keyword>
<proteinExistence type="predicted"/>
<dbReference type="InterPro" id="IPR001387">
    <property type="entry name" value="Cro/C1-type_HTH"/>
</dbReference>
<protein>
    <submittedName>
        <fullName evidence="2">Helix-turn-helix transcriptional regulator</fullName>
    </submittedName>
</protein>
<dbReference type="CDD" id="cd00093">
    <property type="entry name" value="HTH_XRE"/>
    <property type="match status" value="1"/>
</dbReference>
<organism evidence="2 3">
    <name type="scientific">Paenibacillus tritici</name>
    <dbReference type="NCBI Taxonomy" id="1873425"/>
    <lineage>
        <taxon>Bacteria</taxon>
        <taxon>Bacillati</taxon>
        <taxon>Bacillota</taxon>
        <taxon>Bacilli</taxon>
        <taxon>Bacillales</taxon>
        <taxon>Paenibacillaceae</taxon>
        <taxon>Paenibacillus</taxon>
    </lineage>
</organism>
<dbReference type="InterPro" id="IPR010982">
    <property type="entry name" value="Lambda_DNA-bd_dom_sf"/>
</dbReference>
<dbReference type="SUPFAM" id="SSF47413">
    <property type="entry name" value="lambda repressor-like DNA-binding domains"/>
    <property type="match status" value="1"/>
</dbReference>
<dbReference type="EMBL" id="JABMKX010000029">
    <property type="protein sequence ID" value="NQX49674.1"/>
    <property type="molecule type" value="Genomic_DNA"/>
</dbReference>
<reference evidence="2 3" key="1">
    <citation type="submission" date="2020-05" db="EMBL/GenBank/DDBJ databases">
        <title>Paenibacillus glebae, sp. nov., Paenibacillus humi sp. nov., Paenibacillus pedi sp. nov., Paenibacillus terrestris sp. nov. and Paenibacillus terricola sp. nov., isolated from a forest top soil sample.</title>
        <authorList>
            <person name="Qi S."/>
            <person name="Carlier A."/>
            <person name="Cnockaert M."/>
            <person name="Vandamme P."/>
        </authorList>
    </citation>
    <scope>NUCLEOTIDE SEQUENCE [LARGE SCALE GENOMIC DNA]</scope>
    <source>
        <strain evidence="2 3">LMG 29502</strain>
    </source>
</reference>
<name>A0ABX2DY66_9BACL</name>
<dbReference type="Gene3D" id="1.10.260.40">
    <property type="entry name" value="lambda repressor-like DNA-binding domains"/>
    <property type="match status" value="1"/>
</dbReference>
<sequence>MQHKSTIQAELAAFLKKESYTINQFAGLSGVNSGTLSSIINGNRPIAMQQLDRITAGMGLPEGTFYELYIDECVVHSTPDWRRLGPFLHRCAELHKLDCIRQVVLIIMDNITYAPLLFDTAEEFYGQGKLEAAALLYEGVADSEKYQHSERLALCQYRLFKIRIGQSPEADFRAATRFECFVERLEELDQLGAIQQLADIYISLRHWDKAGILARELHHKTSIQYELRYYKTRKHKEIKEAQRPLCFYILYSYWLQSKVCEESGEYKQALDYVGMYSDMDWIVEESEEVRQIKEQFTKLGIVYACLYRLMCGELEVLPEYGKYIGTPELGLLDGLLKAVQAANRFHWDTDSLISRFQPLLAQEGMVLGQAASDADIPDNYPVLLYELAVYYLHTERAEQGLAYLFESLEASAALCSVAYVIRSVRLFEQFRPLASAEDQERYKHLINKVQQAHTGAKRTTGSLRE</sequence>
<feature type="domain" description="HTH cro/C1-type" evidence="1">
    <location>
        <begin position="11"/>
        <end position="65"/>
    </location>
</feature>
<evidence type="ECO:0000259" key="1">
    <source>
        <dbReference type="PROSITE" id="PS50943"/>
    </source>
</evidence>
<evidence type="ECO:0000313" key="2">
    <source>
        <dbReference type="EMBL" id="NQX49674.1"/>
    </source>
</evidence>